<evidence type="ECO:0000313" key="3">
    <source>
        <dbReference type="EMBL" id="CAL6110257.1"/>
    </source>
</evidence>
<dbReference type="EMBL" id="CAXDID020000684">
    <property type="protein sequence ID" value="CAL6110257.1"/>
    <property type="molecule type" value="Genomic_DNA"/>
</dbReference>
<accession>A0AA86NLE9</accession>
<gene>
    <name evidence="3" type="ORF">HINF_LOCUS75833</name>
    <name evidence="2" type="ORF">HINF_LOCUS9700</name>
</gene>
<dbReference type="AlphaFoldDB" id="A0AA86NLE9"/>
<evidence type="ECO:0000313" key="4">
    <source>
        <dbReference type="Proteomes" id="UP001642409"/>
    </source>
</evidence>
<keyword evidence="1" id="KW-0175">Coiled coil</keyword>
<keyword evidence="4" id="KW-1185">Reference proteome</keyword>
<sequence>MPVSKISQSTAFQQICSHQLLRNGQSFQYCLKEYSLSSRVQTSSVNFSPLNAVHYALYTTATQNFELDLTYSMQNLPSFALFGLTSVISIQNSNISVKIPQQLSYGSLLCLSCDVSAKVSDFSFIASGQNVSGAVFSPKNIFELNQSLIQFRLGAENLGGLILNASNVTVSLSACNISGFASQLTVSGSVICFTFEMELRVDNVRVCSNIQYNIGQGVHFQTGDFVDSCMICRLGRYTYGLCQQSLEFGQIENEKFVCQDTFIYDGERCLCVDGEVLNGTTCVNVLISINLLITQQTVISNSIIDLTNKTKTFENLSEILNNSQIQMNIDIQNLYLLSNLTQSHIIANSTQLQEHIIGNYTIIEFNLQANTSTLDQRIFNNISILRSEVQTLNTSSIALNQNITQLNQTLSNQTALNQLLTQNIQQLNQTLASENNLIEEQQKLINNLLLFVECLNNASVFNLTGQCQAVNNNQEPLHCNQLFYLYQFDIAASTHQVLSSSNFSDGYVFNTATVIKNAFIDVSNDVYSAIINPLFETQNSFINLKIQFGTQVLNSGQFIFSQISSITVNQMNIISKSGCQITVNSNQLNIITNSPSSAVINNLLVNLSFTVSCSGNITLINNIQGAFNISNYQVLGDYISSLQVAMIGLNIKSATVSVNQVSFKPNSFNVGNCSSYLFGSSVQNFVNVLMIDNLAVFIGSSSIFQLMGSVTTNQNNYYLFGGIIACVNSVSLVSVSNVIIDSYQKFSTDYVCYSGFLFGRVESDAGKITITSICLQQKMTSTSLEFSCFGFVGDNSGKIYIQNASVIFSAQGLYFNGFGIIGQQPATEVYVQVINLRASVSVSSGVAMSPIFGYEAAKNCSIVNANVIFIVLTPGSNYTGGMIGYQHNNATIMNSSVQDSNVSGQNYIGGILSHQYIGANTTLINTTIQSVNISGSDSVGGIIGVCKSNLNLVNILIQSVRLTGYSSSFGLVVGVDQSGTYSFTTSTAVSNFIKDVLQNNCPVLLSTQPITGC</sequence>
<proteinExistence type="predicted"/>
<reference evidence="3 4" key="2">
    <citation type="submission" date="2024-07" db="EMBL/GenBank/DDBJ databases">
        <authorList>
            <person name="Akdeniz Z."/>
        </authorList>
    </citation>
    <scope>NUCLEOTIDE SEQUENCE [LARGE SCALE GENOMIC DNA]</scope>
</reference>
<dbReference type="Proteomes" id="UP001642409">
    <property type="component" value="Unassembled WGS sequence"/>
</dbReference>
<organism evidence="2">
    <name type="scientific">Hexamita inflata</name>
    <dbReference type="NCBI Taxonomy" id="28002"/>
    <lineage>
        <taxon>Eukaryota</taxon>
        <taxon>Metamonada</taxon>
        <taxon>Diplomonadida</taxon>
        <taxon>Hexamitidae</taxon>
        <taxon>Hexamitinae</taxon>
        <taxon>Hexamita</taxon>
    </lineage>
</organism>
<name>A0AA86NLE9_9EUKA</name>
<comment type="caution">
    <text evidence="2">The sequence shown here is derived from an EMBL/GenBank/DDBJ whole genome shotgun (WGS) entry which is preliminary data.</text>
</comment>
<reference evidence="2" key="1">
    <citation type="submission" date="2023-06" db="EMBL/GenBank/DDBJ databases">
        <authorList>
            <person name="Kurt Z."/>
        </authorList>
    </citation>
    <scope>NUCLEOTIDE SEQUENCE</scope>
</reference>
<evidence type="ECO:0000313" key="2">
    <source>
        <dbReference type="EMBL" id="CAI9922055.1"/>
    </source>
</evidence>
<evidence type="ECO:0000256" key="1">
    <source>
        <dbReference type="SAM" id="Coils"/>
    </source>
</evidence>
<feature type="coiled-coil region" evidence="1">
    <location>
        <begin position="410"/>
        <end position="444"/>
    </location>
</feature>
<dbReference type="EMBL" id="CATOUU010000242">
    <property type="protein sequence ID" value="CAI9922055.1"/>
    <property type="molecule type" value="Genomic_DNA"/>
</dbReference>
<protein>
    <submittedName>
        <fullName evidence="3">Hypothetical_protein</fullName>
    </submittedName>
</protein>